<evidence type="ECO:0008006" key="3">
    <source>
        <dbReference type="Google" id="ProtNLM"/>
    </source>
</evidence>
<dbReference type="Proteomes" id="UP000229884">
    <property type="component" value="Unassembled WGS sequence"/>
</dbReference>
<evidence type="ECO:0000313" key="2">
    <source>
        <dbReference type="Proteomes" id="UP000229884"/>
    </source>
</evidence>
<gene>
    <name evidence="1" type="ORF">CTM58_06315</name>
</gene>
<comment type="caution">
    <text evidence="1">The sequence shown here is derived from an EMBL/GenBank/DDBJ whole genome shotgun (WGS) entry which is preliminary data.</text>
</comment>
<dbReference type="InterPro" id="IPR009752">
    <property type="entry name" value="Phage_Mu_GpJ"/>
</dbReference>
<evidence type="ECO:0000313" key="1">
    <source>
        <dbReference type="EMBL" id="PJI27738.1"/>
    </source>
</evidence>
<protein>
    <recommendedName>
        <fullName evidence="3">DUF1320 domain-containing protein</fullName>
    </recommendedName>
</protein>
<dbReference type="RefSeq" id="WP_100370661.1">
    <property type="nucleotide sequence ID" value="NZ_PENG01000001.1"/>
</dbReference>
<accession>A0A2M8TUX7</accession>
<name>A0A2M8TUX7_PREIN</name>
<proteinExistence type="predicted"/>
<dbReference type="GeneID" id="66711595"/>
<dbReference type="Pfam" id="PF07030">
    <property type="entry name" value="Phage_Mu_Gp36"/>
    <property type="match status" value="1"/>
</dbReference>
<dbReference type="AlphaFoldDB" id="A0A2M8TUX7"/>
<sequence>MFITDEDYRVVIGEQALKVVSQVSEENRVNAETEAVEEIAGYLRPKYDTAAVFSASGSDRNRLVVMYVCDIAIYHMAASTPQKMGMEIRKERYERAIKWLEGVQAGKIVPDLPLAIDENGDTIGLPMKYGSQKKQRYNW</sequence>
<dbReference type="EMBL" id="PENG01000001">
    <property type="protein sequence ID" value="PJI27738.1"/>
    <property type="molecule type" value="Genomic_DNA"/>
</dbReference>
<reference evidence="1 2" key="1">
    <citation type="submission" date="2017-11" db="EMBL/GenBank/DDBJ databases">
        <title>Genome sequencing of Prevotella intermedia KCOM 2832.</title>
        <authorList>
            <person name="Kook J.-K."/>
            <person name="Park S.-N."/>
            <person name="Lim Y.K."/>
        </authorList>
    </citation>
    <scope>NUCLEOTIDE SEQUENCE [LARGE SCALE GENOMIC DNA]</scope>
    <source>
        <strain evidence="1 2">KCOM 2832</strain>
    </source>
</reference>
<organism evidence="1 2">
    <name type="scientific">Prevotella intermedia</name>
    <dbReference type="NCBI Taxonomy" id="28131"/>
    <lineage>
        <taxon>Bacteria</taxon>
        <taxon>Pseudomonadati</taxon>
        <taxon>Bacteroidota</taxon>
        <taxon>Bacteroidia</taxon>
        <taxon>Bacteroidales</taxon>
        <taxon>Prevotellaceae</taxon>
        <taxon>Prevotella</taxon>
    </lineage>
</organism>